<dbReference type="PANTHER" id="PTHR34472">
    <property type="entry name" value="SULFUR CARRIER PROTEIN THIS"/>
    <property type="match status" value="1"/>
</dbReference>
<accession>A0A1I3R4H2</accession>
<dbReference type="CDD" id="cd00565">
    <property type="entry name" value="Ubl_ThiS"/>
    <property type="match status" value="1"/>
</dbReference>
<dbReference type="PANTHER" id="PTHR34472:SF1">
    <property type="entry name" value="SULFUR CARRIER PROTEIN THIS"/>
    <property type="match status" value="1"/>
</dbReference>
<dbReference type="InterPro" id="IPR003749">
    <property type="entry name" value="ThiS/MoaD-like"/>
</dbReference>
<dbReference type="Gene3D" id="3.10.20.30">
    <property type="match status" value="1"/>
</dbReference>
<organism evidence="1 2">
    <name type="scientific">Olleya namhaensis</name>
    <dbReference type="NCBI Taxonomy" id="1144750"/>
    <lineage>
        <taxon>Bacteria</taxon>
        <taxon>Pseudomonadati</taxon>
        <taxon>Bacteroidota</taxon>
        <taxon>Flavobacteriia</taxon>
        <taxon>Flavobacteriales</taxon>
        <taxon>Flavobacteriaceae</taxon>
    </lineage>
</organism>
<dbReference type="AlphaFoldDB" id="A0A1I3R4H2"/>
<reference evidence="2" key="1">
    <citation type="submission" date="2016-10" db="EMBL/GenBank/DDBJ databases">
        <authorList>
            <person name="Varghese N."/>
            <person name="Submissions S."/>
        </authorList>
    </citation>
    <scope>NUCLEOTIDE SEQUENCE [LARGE SCALE GENOMIC DNA]</scope>
    <source>
        <strain evidence="2">DSM 28881</strain>
    </source>
</reference>
<dbReference type="NCBIfam" id="TIGR01683">
    <property type="entry name" value="thiS"/>
    <property type="match status" value="1"/>
</dbReference>
<evidence type="ECO:0000313" key="1">
    <source>
        <dbReference type="EMBL" id="SFJ40341.1"/>
    </source>
</evidence>
<gene>
    <name evidence="1" type="ORF">SAMN05443431_10777</name>
</gene>
<dbReference type="SUPFAM" id="SSF54285">
    <property type="entry name" value="MoaD/ThiS"/>
    <property type="match status" value="1"/>
</dbReference>
<dbReference type="EMBL" id="FORM01000007">
    <property type="protein sequence ID" value="SFJ40341.1"/>
    <property type="molecule type" value="Genomic_DNA"/>
</dbReference>
<proteinExistence type="predicted"/>
<keyword evidence="2" id="KW-1185">Reference proteome</keyword>
<dbReference type="Pfam" id="PF02597">
    <property type="entry name" value="ThiS"/>
    <property type="match status" value="1"/>
</dbReference>
<dbReference type="Proteomes" id="UP000199559">
    <property type="component" value="Unassembled WGS sequence"/>
</dbReference>
<dbReference type="RefSeq" id="WP_090840814.1">
    <property type="nucleotide sequence ID" value="NZ_FORM01000007.1"/>
</dbReference>
<evidence type="ECO:0000313" key="2">
    <source>
        <dbReference type="Proteomes" id="UP000199559"/>
    </source>
</evidence>
<dbReference type="InterPro" id="IPR016155">
    <property type="entry name" value="Mopterin_synth/thiamin_S_b"/>
</dbReference>
<name>A0A1I3R4H2_9FLAO</name>
<dbReference type="InterPro" id="IPR010035">
    <property type="entry name" value="Thi_S"/>
</dbReference>
<protein>
    <submittedName>
        <fullName evidence="1">Sulfur carrier protein ThiS</fullName>
    </submittedName>
</protein>
<sequence>MINIKVNNTTYQFQSTVTLDQIINQLDISVNGIAVAINQSIITKSDWISTTPNDGDALLIIKATQGG</sequence>
<dbReference type="InterPro" id="IPR012675">
    <property type="entry name" value="Beta-grasp_dom_sf"/>
</dbReference>
<dbReference type="STRING" id="1144750.SAMN05443431_10777"/>